<dbReference type="GO" id="GO:0006729">
    <property type="term" value="P:tetrahydrobiopterin biosynthetic process"/>
    <property type="evidence" value="ECO:0007669"/>
    <property type="project" value="InterPro"/>
</dbReference>
<dbReference type="EMBL" id="MKIP01000037">
    <property type="protein sequence ID" value="OLP60232.1"/>
    <property type="molecule type" value="Genomic_DNA"/>
</dbReference>
<dbReference type="InterPro" id="IPR001533">
    <property type="entry name" value="Pterin_deHydtase"/>
</dbReference>
<dbReference type="EC" id="4.2.1.96" evidence="4"/>
<protein>
    <recommendedName>
        <fullName evidence="4">Putative pterin-4-alpha-carbinolamine dehydratase</fullName>
        <shortName evidence="4">PHS</shortName>
        <ecNumber evidence="4">4.2.1.96</ecNumber>
    </recommendedName>
    <alternativeName>
        <fullName evidence="4">4-alpha-hydroxy-tetrahydropterin dehydratase</fullName>
    </alternativeName>
    <alternativeName>
        <fullName evidence="4">Pterin carbinolamine dehydratase</fullName>
        <shortName evidence="4">PCD</shortName>
    </alternativeName>
</protein>
<comment type="caution">
    <text evidence="5">The sequence shown here is derived from an EMBL/GenBank/DDBJ whole genome shotgun (WGS) entry which is preliminary data.</text>
</comment>
<keyword evidence="6" id="KW-1185">Reference proteome</keyword>
<evidence type="ECO:0000313" key="5">
    <source>
        <dbReference type="EMBL" id="OLP60232.1"/>
    </source>
</evidence>
<evidence type="ECO:0000256" key="4">
    <source>
        <dbReference type="HAMAP-Rule" id="MF_00434"/>
    </source>
</evidence>
<dbReference type="CDD" id="cd00914">
    <property type="entry name" value="PCD_DCoH_subfamily_b"/>
    <property type="match status" value="1"/>
</dbReference>
<gene>
    <name evidence="5" type="ORF">BJF93_14800</name>
</gene>
<dbReference type="OrthoDB" id="9794987at2"/>
<proteinExistence type="inferred from homology"/>
<sequence length="106" mass="11579">MSRKRLDEHEVAAGLAALNAGLDPEAGWSLDADGLSIIRAFRFKSFEEAFAFMTQSALVCARIDHHPDWSNSYNRVHVRLTTHSAKGLTALDLELAAAMNAAVRLA</sequence>
<name>A0A1Q9AXP1_9HYPH</name>
<dbReference type="Gene3D" id="3.30.1360.20">
    <property type="entry name" value="Transcriptional coactivator/pterin dehydratase"/>
    <property type="match status" value="1"/>
</dbReference>
<dbReference type="RefSeq" id="WP_075627249.1">
    <property type="nucleotide sequence ID" value="NZ_FOAM01000001.1"/>
</dbReference>
<dbReference type="SUPFAM" id="SSF55248">
    <property type="entry name" value="PCD-like"/>
    <property type="match status" value="1"/>
</dbReference>
<dbReference type="PANTHER" id="PTHR12599">
    <property type="entry name" value="PTERIN-4-ALPHA-CARBINOLAMINE DEHYDRATASE"/>
    <property type="match status" value="1"/>
</dbReference>
<dbReference type="PANTHER" id="PTHR12599:SF0">
    <property type="entry name" value="PTERIN-4-ALPHA-CARBINOLAMINE DEHYDRATASE"/>
    <property type="match status" value="1"/>
</dbReference>
<comment type="similarity">
    <text evidence="2 4">Belongs to the pterin-4-alpha-carbinolamine dehydratase family.</text>
</comment>
<dbReference type="NCBIfam" id="NF002018">
    <property type="entry name" value="PRK00823.1-3"/>
    <property type="match status" value="1"/>
</dbReference>
<dbReference type="HAMAP" id="MF_00434">
    <property type="entry name" value="Pterin_4_alpha"/>
    <property type="match status" value="1"/>
</dbReference>
<dbReference type="InterPro" id="IPR036428">
    <property type="entry name" value="PCD_sf"/>
</dbReference>
<reference evidence="5 6" key="1">
    <citation type="submission" date="2016-09" db="EMBL/GenBank/DDBJ databases">
        <title>Rhizobium sp. nov., a novel species isolated from the rice rhizosphere.</title>
        <authorList>
            <person name="Zhao J."/>
            <person name="Zhang X."/>
        </authorList>
    </citation>
    <scope>NUCLEOTIDE SEQUENCE [LARGE SCALE GENOMIC DNA]</scope>
    <source>
        <strain evidence="5 6">1.7048</strain>
    </source>
</reference>
<comment type="catalytic activity">
    <reaction evidence="1 4">
        <text>(4aS,6R)-4a-hydroxy-L-erythro-5,6,7,8-tetrahydrobiopterin = (6R)-L-erythro-6,7-dihydrobiopterin + H2O</text>
        <dbReference type="Rhea" id="RHEA:11920"/>
        <dbReference type="ChEBI" id="CHEBI:15377"/>
        <dbReference type="ChEBI" id="CHEBI:15642"/>
        <dbReference type="ChEBI" id="CHEBI:43120"/>
        <dbReference type="EC" id="4.2.1.96"/>
    </reaction>
</comment>
<organism evidence="5 6">
    <name type="scientific">Xaviernesmea oryzae</name>
    <dbReference type="NCBI Taxonomy" id="464029"/>
    <lineage>
        <taxon>Bacteria</taxon>
        <taxon>Pseudomonadati</taxon>
        <taxon>Pseudomonadota</taxon>
        <taxon>Alphaproteobacteria</taxon>
        <taxon>Hyphomicrobiales</taxon>
        <taxon>Rhizobiaceae</taxon>
        <taxon>Rhizobium/Agrobacterium group</taxon>
        <taxon>Xaviernesmea</taxon>
    </lineage>
</organism>
<evidence type="ECO:0000256" key="3">
    <source>
        <dbReference type="ARBA" id="ARBA00023239"/>
    </source>
</evidence>
<evidence type="ECO:0000256" key="1">
    <source>
        <dbReference type="ARBA" id="ARBA00001554"/>
    </source>
</evidence>
<evidence type="ECO:0000313" key="6">
    <source>
        <dbReference type="Proteomes" id="UP000186364"/>
    </source>
</evidence>
<accession>A0A1Q9AXP1</accession>
<dbReference type="Proteomes" id="UP000186364">
    <property type="component" value="Unassembled WGS sequence"/>
</dbReference>
<dbReference type="GO" id="GO:0008124">
    <property type="term" value="F:4-alpha-hydroxytetrahydrobiopterin dehydratase activity"/>
    <property type="evidence" value="ECO:0007669"/>
    <property type="project" value="UniProtKB-UniRule"/>
</dbReference>
<evidence type="ECO:0000256" key="2">
    <source>
        <dbReference type="ARBA" id="ARBA00006472"/>
    </source>
</evidence>
<keyword evidence="3 4" id="KW-0456">Lyase</keyword>
<dbReference type="AlphaFoldDB" id="A0A1Q9AXP1"/>
<dbReference type="Pfam" id="PF01329">
    <property type="entry name" value="Pterin_4a"/>
    <property type="match status" value="1"/>
</dbReference>